<keyword evidence="2" id="KW-1185">Reference proteome</keyword>
<dbReference type="RefSeq" id="WP_119534633.1">
    <property type="nucleotide sequence ID" value="NZ_NRJF01000090.1"/>
</dbReference>
<organism evidence="1 2">
    <name type="scientific">Psittacicella gerlachiana</name>
    <dbReference type="NCBI Taxonomy" id="2028574"/>
    <lineage>
        <taxon>Bacteria</taxon>
        <taxon>Pseudomonadati</taxon>
        <taxon>Pseudomonadota</taxon>
        <taxon>Gammaproteobacteria</taxon>
        <taxon>Pasteurellales</taxon>
        <taxon>Psittacicellaceae</taxon>
        <taxon>Psittacicella</taxon>
    </lineage>
</organism>
<dbReference type="EMBL" id="NRJF01000090">
    <property type="protein sequence ID" value="RIY35366.1"/>
    <property type="molecule type" value="Genomic_DNA"/>
</dbReference>
<evidence type="ECO:0000313" key="1">
    <source>
        <dbReference type="EMBL" id="RIY35366.1"/>
    </source>
</evidence>
<dbReference type="AlphaFoldDB" id="A0A3A1YDA9"/>
<dbReference type="OrthoDB" id="5690822at2"/>
<protein>
    <submittedName>
        <fullName evidence="1">Uncharacterized protein</fullName>
    </submittedName>
</protein>
<proteinExistence type="predicted"/>
<reference evidence="1 2" key="1">
    <citation type="submission" date="2017-08" db="EMBL/GenBank/DDBJ databases">
        <title>Reclassification of Bisgaard taxon 37 and 44.</title>
        <authorList>
            <person name="Christensen H."/>
        </authorList>
    </citation>
    <scope>NUCLEOTIDE SEQUENCE [LARGE SCALE GENOMIC DNA]</scope>
    <source>
        <strain evidence="1 2">EEAB3T1</strain>
    </source>
</reference>
<gene>
    <name evidence="1" type="ORF">CKF59_03690</name>
</gene>
<sequence length="71" mass="8194">MSEKEISFAELSSTQDQQLNSEFTLKFEELIGEFDNLMQTNTNLNEQLVIACSLLKNSIELNKQLLEKLKK</sequence>
<evidence type="ECO:0000313" key="2">
    <source>
        <dbReference type="Proteomes" id="UP000265964"/>
    </source>
</evidence>
<dbReference type="Proteomes" id="UP000265964">
    <property type="component" value="Unassembled WGS sequence"/>
</dbReference>
<name>A0A3A1YDA9_9GAMM</name>
<comment type="caution">
    <text evidence="1">The sequence shown here is derived from an EMBL/GenBank/DDBJ whole genome shotgun (WGS) entry which is preliminary data.</text>
</comment>
<accession>A0A3A1YDA9</accession>